<protein>
    <recommendedName>
        <fullName evidence="2">Peptidase M16 middle/third domain-containing protein</fullName>
    </recommendedName>
</protein>
<dbReference type="InterPro" id="IPR050626">
    <property type="entry name" value="Peptidase_M16"/>
</dbReference>
<accession>A0A843XHC0</accession>
<dbReference type="PANTHER" id="PTHR43690">
    <property type="entry name" value="NARDILYSIN"/>
    <property type="match status" value="1"/>
</dbReference>
<dbReference type="GO" id="GO:0005739">
    <property type="term" value="C:mitochondrion"/>
    <property type="evidence" value="ECO:0007669"/>
    <property type="project" value="TreeGrafter"/>
</dbReference>
<dbReference type="GO" id="GO:0005829">
    <property type="term" value="C:cytosol"/>
    <property type="evidence" value="ECO:0007669"/>
    <property type="project" value="TreeGrafter"/>
</dbReference>
<dbReference type="OrthoDB" id="952271at2759"/>
<evidence type="ECO:0000259" key="2">
    <source>
        <dbReference type="Pfam" id="PF16187"/>
    </source>
</evidence>
<gene>
    <name evidence="3" type="ORF">Taro_051483</name>
</gene>
<dbReference type="SUPFAM" id="SSF63411">
    <property type="entry name" value="LuxS/MPP-like metallohydrolase"/>
    <property type="match status" value="1"/>
</dbReference>
<keyword evidence="4" id="KW-1185">Reference proteome</keyword>
<dbReference type="Pfam" id="PF16187">
    <property type="entry name" value="Peptidase_M16_M"/>
    <property type="match status" value="1"/>
</dbReference>
<sequence length="210" mass="23987">MGVHTAGVSCGDMLTKKEALWQHSRGSRHERKWERRVLRGSDIRGLTLVGRLGLKEGGLDPVRPGAQGSQAPRLSPECRFGVRKLYTPKDWLVASSLPSKFVPSTIQIFLDQLRQDNVRIFWESKKFDGHTELVEPWYGTSYSVEKITGSMIQHWMEKAPHEDPLHLPAPNVFIPSDLTIKHVQEKDMMPWLPVFPIGYTTLALDFRLLF</sequence>
<dbReference type="InterPro" id="IPR032632">
    <property type="entry name" value="Peptidase_M16_M"/>
</dbReference>
<name>A0A843XHC0_COLES</name>
<keyword evidence="1" id="KW-0479">Metal-binding</keyword>
<dbReference type="Gene3D" id="3.30.830.10">
    <property type="entry name" value="Metalloenzyme, LuxS/M16 peptidase-like"/>
    <property type="match status" value="1"/>
</dbReference>
<evidence type="ECO:0000256" key="1">
    <source>
        <dbReference type="ARBA" id="ARBA00022723"/>
    </source>
</evidence>
<dbReference type="PANTHER" id="PTHR43690:SF18">
    <property type="entry name" value="INSULIN-DEGRADING ENZYME-RELATED"/>
    <property type="match status" value="1"/>
</dbReference>
<evidence type="ECO:0000313" key="4">
    <source>
        <dbReference type="Proteomes" id="UP000652761"/>
    </source>
</evidence>
<dbReference type="GO" id="GO:0004222">
    <property type="term" value="F:metalloendopeptidase activity"/>
    <property type="evidence" value="ECO:0007669"/>
    <property type="project" value="TreeGrafter"/>
</dbReference>
<proteinExistence type="predicted"/>
<evidence type="ECO:0000313" key="3">
    <source>
        <dbReference type="EMBL" id="MQM18487.1"/>
    </source>
</evidence>
<dbReference type="AlphaFoldDB" id="A0A843XHC0"/>
<dbReference type="InterPro" id="IPR011249">
    <property type="entry name" value="Metalloenz_LuxS/M16"/>
</dbReference>
<dbReference type="GO" id="GO:0046872">
    <property type="term" value="F:metal ion binding"/>
    <property type="evidence" value="ECO:0007669"/>
    <property type="project" value="UniProtKB-KW"/>
</dbReference>
<dbReference type="Proteomes" id="UP000652761">
    <property type="component" value="Unassembled WGS sequence"/>
</dbReference>
<comment type="caution">
    <text evidence="3">The sequence shown here is derived from an EMBL/GenBank/DDBJ whole genome shotgun (WGS) entry which is preliminary data.</text>
</comment>
<feature type="domain" description="Peptidase M16 middle/third" evidence="2">
    <location>
        <begin position="84"/>
        <end position="186"/>
    </location>
</feature>
<dbReference type="EMBL" id="NMUH01008231">
    <property type="protein sequence ID" value="MQM18487.1"/>
    <property type="molecule type" value="Genomic_DNA"/>
</dbReference>
<dbReference type="GO" id="GO:0043171">
    <property type="term" value="P:peptide catabolic process"/>
    <property type="evidence" value="ECO:0007669"/>
    <property type="project" value="TreeGrafter"/>
</dbReference>
<reference evidence="3" key="1">
    <citation type="submission" date="2017-07" db="EMBL/GenBank/DDBJ databases">
        <title>Taro Niue Genome Assembly and Annotation.</title>
        <authorList>
            <person name="Atibalentja N."/>
            <person name="Keating K."/>
            <person name="Fields C.J."/>
        </authorList>
    </citation>
    <scope>NUCLEOTIDE SEQUENCE</scope>
    <source>
        <strain evidence="3">Niue_2</strain>
        <tissue evidence="3">Leaf</tissue>
    </source>
</reference>
<organism evidence="3 4">
    <name type="scientific">Colocasia esculenta</name>
    <name type="common">Wild taro</name>
    <name type="synonym">Arum esculentum</name>
    <dbReference type="NCBI Taxonomy" id="4460"/>
    <lineage>
        <taxon>Eukaryota</taxon>
        <taxon>Viridiplantae</taxon>
        <taxon>Streptophyta</taxon>
        <taxon>Embryophyta</taxon>
        <taxon>Tracheophyta</taxon>
        <taxon>Spermatophyta</taxon>
        <taxon>Magnoliopsida</taxon>
        <taxon>Liliopsida</taxon>
        <taxon>Araceae</taxon>
        <taxon>Aroideae</taxon>
        <taxon>Colocasieae</taxon>
        <taxon>Colocasia</taxon>
    </lineage>
</organism>
<dbReference type="GO" id="GO:0051603">
    <property type="term" value="P:proteolysis involved in protein catabolic process"/>
    <property type="evidence" value="ECO:0007669"/>
    <property type="project" value="TreeGrafter"/>
</dbReference>